<dbReference type="InterPro" id="IPR000860">
    <property type="entry name" value="HemC"/>
</dbReference>
<dbReference type="Gene3D" id="3.30.160.40">
    <property type="entry name" value="Porphobilinogen deaminase, C-terminal domain"/>
    <property type="match status" value="1"/>
</dbReference>
<dbReference type="Gene3D" id="3.40.190.10">
    <property type="entry name" value="Periplasmic binding protein-like II"/>
    <property type="match status" value="2"/>
</dbReference>
<name>A0A9D1YX69_9MICO</name>
<dbReference type="GO" id="GO:0005737">
    <property type="term" value="C:cytoplasm"/>
    <property type="evidence" value="ECO:0007669"/>
    <property type="project" value="UniProtKB-UniRule"/>
</dbReference>
<evidence type="ECO:0000256" key="1">
    <source>
        <dbReference type="ARBA" id="ARBA00002869"/>
    </source>
</evidence>
<evidence type="ECO:0000256" key="3">
    <source>
        <dbReference type="ARBA" id="ARBA00011245"/>
    </source>
</evidence>
<dbReference type="FunFam" id="3.40.190.10:FF:000005">
    <property type="entry name" value="Porphobilinogen deaminase"/>
    <property type="match status" value="1"/>
</dbReference>
<gene>
    <name evidence="7 10" type="primary">hemC</name>
    <name evidence="10" type="ORF">H9830_11750</name>
</gene>
<keyword evidence="5 7" id="KW-0627">Porphyrin biosynthesis</keyword>
<dbReference type="InterPro" id="IPR022417">
    <property type="entry name" value="Porphobilin_deaminase_N"/>
</dbReference>
<dbReference type="NCBIfam" id="TIGR00212">
    <property type="entry name" value="hemC"/>
    <property type="match status" value="1"/>
</dbReference>
<dbReference type="Proteomes" id="UP000824005">
    <property type="component" value="Unassembled WGS sequence"/>
</dbReference>
<organism evidence="10 11">
    <name type="scientific">Candidatus Agrococcus pullicola</name>
    <dbReference type="NCBI Taxonomy" id="2838429"/>
    <lineage>
        <taxon>Bacteria</taxon>
        <taxon>Bacillati</taxon>
        <taxon>Actinomycetota</taxon>
        <taxon>Actinomycetes</taxon>
        <taxon>Micrococcales</taxon>
        <taxon>Microbacteriaceae</taxon>
        <taxon>Agrococcus</taxon>
    </lineage>
</organism>
<dbReference type="SUPFAM" id="SSF54782">
    <property type="entry name" value="Porphobilinogen deaminase (hydroxymethylbilane synthase), C-terminal domain"/>
    <property type="match status" value="1"/>
</dbReference>
<dbReference type="InterPro" id="IPR036803">
    <property type="entry name" value="Porphobilinogen_deaminase_C_sf"/>
</dbReference>
<evidence type="ECO:0000259" key="9">
    <source>
        <dbReference type="Pfam" id="PF03900"/>
    </source>
</evidence>
<evidence type="ECO:0000313" key="10">
    <source>
        <dbReference type="EMBL" id="HIY66936.1"/>
    </source>
</evidence>
<evidence type="ECO:0000313" key="11">
    <source>
        <dbReference type="Proteomes" id="UP000824005"/>
    </source>
</evidence>
<dbReference type="GO" id="GO:0006782">
    <property type="term" value="P:protoporphyrinogen IX biosynthetic process"/>
    <property type="evidence" value="ECO:0007669"/>
    <property type="project" value="UniProtKB-UniRule"/>
</dbReference>
<dbReference type="PROSITE" id="PS00533">
    <property type="entry name" value="PORPHOBILINOGEN_DEAM"/>
    <property type="match status" value="1"/>
</dbReference>
<dbReference type="Pfam" id="PF01379">
    <property type="entry name" value="Porphobil_deam"/>
    <property type="match status" value="1"/>
</dbReference>
<comment type="subunit">
    <text evidence="3 7">Monomer.</text>
</comment>
<evidence type="ECO:0000256" key="5">
    <source>
        <dbReference type="ARBA" id="ARBA00023244"/>
    </source>
</evidence>
<comment type="caution">
    <text evidence="10">The sequence shown here is derived from an EMBL/GenBank/DDBJ whole genome shotgun (WGS) entry which is preliminary data.</text>
</comment>
<dbReference type="SUPFAM" id="SSF53850">
    <property type="entry name" value="Periplasmic binding protein-like II"/>
    <property type="match status" value="1"/>
</dbReference>
<feature type="domain" description="Porphobilinogen deaminase C-terminal" evidence="9">
    <location>
        <begin position="227"/>
        <end position="283"/>
    </location>
</feature>
<keyword evidence="4 7" id="KW-0808">Transferase</keyword>
<dbReference type="PANTHER" id="PTHR11557">
    <property type="entry name" value="PORPHOBILINOGEN DEAMINASE"/>
    <property type="match status" value="1"/>
</dbReference>
<dbReference type="EMBL" id="DXDC01000355">
    <property type="protein sequence ID" value="HIY66936.1"/>
    <property type="molecule type" value="Genomic_DNA"/>
</dbReference>
<dbReference type="PANTHER" id="PTHR11557:SF0">
    <property type="entry name" value="PORPHOBILINOGEN DEAMINASE"/>
    <property type="match status" value="1"/>
</dbReference>
<evidence type="ECO:0000256" key="7">
    <source>
        <dbReference type="HAMAP-Rule" id="MF_00260"/>
    </source>
</evidence>
<protein>
    <recommendedName>
        <fullName evidence="7">Porphobilinogen deaminase</fullName>
        <shortName evidence="7">PBG</shortName>
        <ecNumber evidence="7">2.5.1.61</ecNumber>
    </recommendedName>
    <alternativeName>
        <fullName evidence="7">Hydroxymethylbilane synthase</fullName>
        <shortName evidence="7">HMBS</shortName>
    </alternativeName>
    <alternativeName>
        <fullName evidence="7">Pre-uroporphyrinogen synthase</fullName>
    </alternativeName>
</protein>
<evidence type="ECO:0000256" key="6">
    <source>
        <dbReference type="ARBA" id="ARBA00048169"/>
    </source>
</evidence>
<feature type="modified residue" description="S-(dipyrrolylmethanemethyl)cysteine" evidence="7">
    <location>
        <position position="242"/>
    </location>
</feature>
<comment type="miscellaneous">
    <text evidence="7">The porphobilinogen subunits are added to the dipyrromethane group.</text>
</comment>
<evidence type="ECO:0000259" key="8">
    <source>
        <dbReference type="Pfam" id="PF01379"/>
    </source>
</evidence>
<dbReference type="AlphaFoldDB" id="A0A9D1YX69"/>
<evidence type="ECO:0000256" key="2">
    <source>
        <dbReference type="ARBA" id="ARBA00005638"/>
    </source>
</evidence>
<dbReference type="Pfam" id="PF03900">
    <property type="entry name" value="Porphobil_deamC"/>
    <property type="match status" value="1"/>
</dbReference>
<dbReference type="PRINTS" id="PR00151">
    <property type="entry name" value="PORPHBDMNASE"/>
</dbReference>
<evidence type="ECO:0000256" key="4">
    <source>
        <dbReference type="ARBA" id="ARBA00022679"/>
    </source>
</evidence>
<dbReference type="PIRSF" id="PIRSF001438">
    <property type="entry name" value="4pyrrol_synth_OHMeBilane_synth"/>
    <property type="match status" value="1"/>
</dbReference>
<sequence length="304" mass="31470">MTSSSPVGRLRVGTRGSLLALAQTRAIAERFDGDVEIVEITTKGDVDRTPLSQLGGTGVFVSALREALLSGEVDIAVHSMKDLPTAPAEGIALAAVPAREDPRDALVSRGGRTLDELQEGARVGTGSPRRKAQLLSARPDLDVVDIRGNITTRMDRAIGSEPDLDAVVLAVAGLQRAGFADRISEALDTERFPQAPAQGALAIETRADDEDAQRAVAVVEDEATRAAVGAERLVLAGLEAGCSAPVGASAGIVDGALTLTASVYALDGTRMLQAAATDSVAHQAVVADRVVRELLEAGAEELVK</sequence>
<comment type="cofactor">
    <cofactor evidence="7">
        <name>dipyrromethane</name>
        <dbReference type="ChEBI" id="CHEBI:60342"/>
    </cofactor>
    <text evidence="7">Binds 1 dipyrromethane group covalently.</text>
</comment>
<dbReference type="InterPro" id="IPR022419">
    <property type="entry name" value="Porphobilin_deaminase_cofac_BS"/>
</dbReference>
<feature type="domain" description="Porphobilinogen deaminase N-terminal" evidence="8">
    <location>
        <begin position="10"/>
        <end position="213"/>
    </location>
</feature>
<dbReference type="InterPro" id="IPR022418">
    <property type="entry name" value="Porphobilinogen_deaminase_C"/>
</dbReference>
<reference evidence="10" key="1">
    <citation type="journal article" date="2021" name="PeerJ">
        <title>Extensive microbial diversity within the chicken gut microbiome revealed by metagenomics and culture.</title>
        <authorList>
            <person name="Gilroy R."/>
            <person name="Ravi A."/>
            <person name="Getino M."/>
            <person name="Pursley I."/>
            <person name="Horton D.L."/>
            <person name="Alikhan N.F."/>
            <person name="Baker D."/>
            <person name="Gharbi K."/>
            <person name="Hall N."/>
            <person name="Watson M."/>
            <person name="Adriaenssens E.M."/>
            <person name="Foster-Nyarko E."/>
            <person name="Jarju S."/>
            <person name="Secka A."/>
            <person name="Antonio M."/>
            <person name="Oren A."/>
            <person name="Chaudhuri R.R."/>
            <person name="La Ragione R."/>
            <person name="Hildebrand F."/>
            <person name="Pallen M.J."/>
        </authorList>
    </citation>
    <scope>NUCLEOTIDE SEQUENCE</scope>
    <source>
        <strain evidence="10">ChiGjej1B1-98</strain>
    </source>
</reference>
<comment type="catalytic activity">
    <reaction evidence="6 7">
        <text>4 porphobilinogen + H2O = hydroxymethylbilane + 4 NH4(+)</text>
        <dbReference type="Rhea" id="RHEA:13185"/>
        <dbReference type="ChEBI" id="CHEBI:15377"/>
        <dbReference type="ChEBI" id="CHEBI:28938"/>
        <dbReference type="ChEBI" id="CHEBI:57845"/>
        <dbReference type="ChEBI" id="CHEBI:58126"/>
        <dbReference type="EC" id="2.5.1.61"/>
    </reaction>
</comment>
<proteinExistence type="inferred from homology"/>
<dbReference type="EC" id="2.5.1.61" evidence="7"/>
<accession>A0A9D1YX69</accession>
<dbReference type="GO" id="GO:0004418">
    <property type="term" value="F:hydroxymethylbilane synthase activity"/>
    <property type="evidence" value="ECO:0007669"/>
    <property type="project" value="UniProtKB-UniRule"/>
</dbReference>
<comment type="function">
    <text evidence="1 7">Tetrapolymerization of the monopyrrole PBG into the hydroxymethylbilane pre-uroporphyrinogen in several discrete steps.</text>
</comment>
<dbReference type="HAMAP" id="MF_00260">
    <property type="entry name" value="Porphobil_deam"/>
    <property type="match status" value="1"/>
</dbReference>
<reference evidence="10" key="2">
    <citation type="submission" date="2021-04" db="EMBL/GenBank/DDBJ databases">
        <authorList>
            <person name="Gilroy R."/>
        </authorList>
    </citation>
    <scope>NUCLEOTIDE SEQUENCE</scope>
    <source>
        <strain evidence="10">ChiGjej1B1-98</strain>
    </source>
</reference>
<comment type="similarity">
    <text evidence="2 7">Belongs to the HMBS family.</text>
</comment>